<gene>
    <name evidence="1" type="ORF">BSL78_24068</name>
</gene>
<reference evidence="1 2" key="1">
    <citation type="journal article" date="2017" name="PLoS Biol.">
        <title>The sea cucumber genome provides insights into morphological evolution and visceral regeneration.</title>
        <authorList>
            <person name="Zhang X."/>
            <person name="Sun L."/>
            <person name="Yuan J."/>
            <person name="Sun Y."/>
            <person name="Gao Y."/>
            <person name="Zhang L."/>
            <person name="Li S."/>
            <person name="Dai H."/>
            <person name="Hamel J.F."/>
            <person name="Liu C."/>
            <person name="Yu Y."/>
            <person name="Liu S."/>
            <person name="Lin W."/>
            <person name="Guo K."/>
            <person name="Jin S."/>
            <person name="Xu P."/>
            <person name="Storey K.B."/>
            <person name="Huan P."/>
            <person name="Zhang T."/>
            <person name="Zhou Y."/>
            <person name="Zhang J."/>
            <person name="Lin C."/>
            <person name="Li X."/>
            <person name="Xing L."/>
            <person name="Huo D."/>
            <person name="Sun M."/>
            <person name="Wang L."/>
            <person name="Mercier A."/>
            <person name="Li F."/>
            <person name="Yang H."/>
            <person name="Xiang J."/>
        </authorList>
    </citation>
    <scope>NUCLEOTIDE SEQUENCE [LARGE SCALE GENOMIC DNA]</scope>
    <source>
        <strain evidence="1">Shaxun</strain>
        <tissue evidence="1">Muscle</tissue>
    </source>
</reference>
<dbReference type="OrthoDB" id="2104158at2759"/>
<keyword evidence="1" id="KW-0966">Cell projection</keyword>
<keyword evidence="1" id="KW-0282">Flagellum</keyword>
<dbReference type="EMBL" id="MRZV01001278">
    <property type="protein sequence ID" value="PIK39083.1"/>
    <property type="molecule type" value="Genomic_DNA"/>
</dbReference>
<evidence type="ECO:0000313" key="2">
    <source>
        <dbReference type="Proteomes" id="UP000230750"/>
    </source>
</evidence>
<keyword evidence="2" id="KW-1185">Reference proteome</keyword>
<organism evidence="1 2">
    <name type="scientific">Stichopus japonicus</name>
    <name type="common">Sea cucumber</name>
    <dbReference type="NCBI Taxonomy" id="307972"/>
    <lineage>
        <taxon>Eukaryota</taxon>
        <taxon>Metazoa</taxon>
        <taxon>Echinodermata</taxon>
        <taxon>Eleutherozoa</taxon>
        <taxon>Echinozoa</taxon>
        <taxon>Holothuroidea</taxon>
        <taxon>Aspidochirotacea</taxon>
        <taxon>Aspidochirotida</taxon>
        <taxon>Stichopodidae</taxon>
        <taxon>Apostichopus</taxon>
    </lineage>
</organism>
<dbReference type="Proteomes" id="UP000230750">
    <property type="component" value="Unassembled WGS sequence"/>
</dbReference>
<dbReference type="AlphaFoldDB" id="A0A2G8JTM1"/>
<accession>A0A2G8JTM1</accession>
<proteinExistence type="predicted"/>
<comment type="caution">
    <text evidence="1">The sequence shown here is derived from an EMBL/GenBank/DDBJ whole genome shotgun (WGS) entry which is preliminary data.</text>
</comment>
<dbReference type="STRING" id="307972.A0A2G8JTM1"/>
<dbReference type="InterPro" id="IPR027912">
    <property type="entry name" value="CFAP54"/>
</dbReference>
<keyword evidence="1" id="KW-0969">Cilium</keyword>
<sequence>MAATLKYRAALSVKQATSAFYEGDKNPVYNAFSEEYRLFIQYMQRKVSTSFRKKDDEPFSRGSNTLFTLWNNYQARLPETFFQKKVIEMGDFLVTIKEYNLAVWQCYGRYLDQFGDQHIENITDISNVVEIFFPDGLETQQASLTFRALYGKSICNYQLVLLTDLKLQNSESVAKCLKILAFLRLITQVVLPKEPLCWLVYNGTIHIYSVSRHLMTLGHSAKVLEYLLWACMCTENSVPLMSVRYLQWRTTLYTAVCQCYYDCKTPQHAEVL</sequence>
<name>A0A2G8JTM1_STIJA</name>
<dbReference type="GO" id="GO:0060271">
    <property type="term" value="P:cilium assembly"/>
    <property type="evidence" value="ECO:0007669"/>
    <property type="project" value="TreeGrafter"/>
</dbReference>
<dbReference type="Pfam" id="PF14858">
    <property type="entry name" value="CFAP54_N"/>
    <property type="match status" value="1"/>
</dbReference>
<evidence type="ECO:0000313" key="1">
    <source>
        <dbReference type="EMBL" id="PIK39083.1"/>
    </source>
</evidence>
<dbReference type="PANTHER" id="PTHR33487">
    <property type="entry name" value="CILIA- AND FLAGELLA-ASSOCIATED PROTEIN 54"/>
    <property type="match status" value="1"/>
</dbReference>
<protein>
    <submittedName>
        <fullName evidence="1">Putative cilia-and flagella-associated protein 54-like</fullName>
    </submittedName>
</protein>
<dbReference type="PANTHER" id="PTHR33487:SF1">
    <property type="entry name" value="CILIA- AND FLAGELLA-ASSOCIATED PROTEIN 54"/>
    <property type="match status" value="1"/>
</dbReference>